<accession>A0A6A6SPT7</accession>
<gene>
    <name evidence="2" type="ORF">K491DRAFT_697767</name>
</gene>
<evidence type="ECO:0000259" key="1">
    <source>
        <dbReference type="Pfam" id="PF01738"/>
    </source>
</evidence>
<name>A0A6A6SPT7_9PLEO</name>
<protein>
    <submittedName>
        <fullName evidence="2">Dienelactone hydrolase family protein</fullName>
    </submittedName>
</protein>
<dbReference type="SUPFAM" id="SSF53474">
    <property type="entry name" value="alpha/beta-Hydrolases"/>
    <property type="match status" value="1"/>
</dbReference>
<keyword evidence="3" id="KW-1185">Reference proteome</keyword>
<dbReference type="PANTHER" id="PTHR17630">
    <property type="entry name" value="DIENELACTONE HYDROLASE"/>
    <property type="match status" value="1"/>
</dbReference>
<dbReference type="Pfam" id="PF01738">
    <property type="entry name" value="DLH"/>
    <property type="match status" value="1"/>
</dbReference>
<reference evidence="2" key="1">
    <citation type="journal article" date="2020" name="Stud. Mycol.">
        <title>101 Dothideomycetes genomes: a test case for predicting lifestyles and emergence of pathogens.</title>
        <authorList>
            <person name="Haridas S."/>
            <person name="Albert R."/>
            <person name="Binder M."/>
            <person name="Bloem J."/>
            <person name="Labutti K."/>
            <person name="Salamov A."/>
            <person name="Andreopoulos B."/>
            <person name="Baker S."/>
            <person name="Barry K."/>
            <person name="Bills G."/>
            <person name="Bluhm B."/>
            <person name="Cannon C."/>
            <person name="Castanera R."/>
            <person name="Culley D."/>
            <person name="Daum C."/>
            <person name="Ezra D."/>
            <person name="Gonzalez J."/>
            <person name="Henrissat B."/>
            <person name="Kuo A."/>
            <person name="Liang C."/>
            <person name="Lipzen A."/>
            <person name="Lutzoni F."/>
            <person name="Magnuson J."/>
            <person name="Mondo S."/>
            <person name="Nolan M."/>
            <person name="Ohm R."/>
            <person name="Pangilinan J."/>
            <person name="Park H.-J."/>
            <person name="Ramirez L."/>
            <person name="Alfaro M."/>
            <person name="Sun H."/>
            <person name="Tritt A."/>
            <person name="Yoshinaga Y."/>
            <person name="Zwiers L.-H."/>
            <person name="Turgeon B."/>
            <person name="Goodwin S."/>
            <person name="Spatafora J."/>
            <person name="Crous P."/>
            <person name="Grigoriev I."/>
        </authorList>
    </citation>
    <scope>NUCLEOTIDE SEQUENCE</scope>
    <source>
        <strain evidence="2">CBS 122681</strain>
    </source>
</reference>
<keyword evidence="2" id="KW-0378">Hydrolase</keyword>
<dbReference type="InterPro" id="IPR029058">
    <property type="entry name" value="AB_hydrolase_fold"/>
</dbReference>
<dbReference type="Proteomes" id="UP000799324">
    <property type="component" value="Unassembled WGS sequence"/>
</dbReference>
<dbReference type="OrthoDB" id="10019231at2759"/>
<dbReference type="GO" id="GO:0016787">
    <property type="term" value="F:hydrolase activity"/>
    <property type="evidence" value="ECO:0007669"/>
    <property type="project" value="UniProtKB-KW"/>
</dbReference>
<dbReference type="EMBL" id="MU004476">
    <property type="protein sequence ID" value="KAF2649866.1"/>
    <property type="molecule type" value="Genomic_DNA"/>
</dbReference>
<dbReference type="AlphaFoldDB" id="A0A6A6SPT7"/>
<dbReference type="PANTHER" id="PTHR17630:SF55">
    <property type="entry name" value="DIENELACTONE HYDROLASE FAMILY PROTEIN (AFU_ORTHOLOGUE AFUA_1G01900)"/>
    <property type="match status" value="1"/>
</dbReference>
<proteinExistence type="predicted"/>
<dbReference type="InterPro" id="IPR002925">
    <property type="entry name" value="Dienelactn_hydro"/>
</dbReference>
<sequence>MSVCEDCKKGFNWNGETVGTETTIGESQTYVTGTSKSAAILLVHDIFGWTFPNLRILADHFAKECNATVYIPNYFGDEIVQESTMDDPEKWAKFDVGAFIGRQNKEKRWPEIKAHAQILKTQYPKVGAVGYCYGGWACFQLGADPALIDCITMAHPSMVTKEEIAGVSVPVQINASEHDHAYTEELKEYGNKVIPTRGVPYEYVFYPGVRHGFAAKGDQSDGTQRVALERCKRATVNFFNEFLH</sequence>
<dbReference type="Gene3D" id="3.40.50.1820">
    <property type="entry name" value="alpha/beta hydrolase"/>
    <property type="match status" value="1"/>
</dbReference>
<feature type="domain" description="Dienelactone hydrolase" evidence="1">
    <location>
        <begin position="35"/>
        <end position="242"/>
    </location>
</feature>
<organism evidence="2 3">
    <name type="scientific">Lophiostoma macrostomum CBS 122681</name>
    <dbReference type="NCBI Taxonomy" id="1314788"/>
    <lineage>
        <taxon>Eukaryota</taxon>
        <taxon>Fungi</taxon>
        <taxon>Dikarya</taxon>
        <taxon>Ascomycota</taxon>
        <taxon>Pezizomycotina</taxon>
        <taxon>Dothideomycetes</taxon>
        <taxon>Pleosporomycetidae</taxon>
        <taxon>Pleosporales</taxon>
        <taxon>Lophiostomataceae</taxon>
        <taxon>Lophiostoma</taxon>
    </lineage>
</organism>
<evidence type="ECO:0000313" key="2">
    <source>
        <dbReference type="EMBL" id="KAF2649866.1"/>
    </source>
</evidence>
<evidence type="ECO:0000313" key="3">
    <source>
        <dbReference type="Proteomes" id="UP000799324"/>
    </source>
</evidence>